<proteinExistence type="predicted"/>
<comment type="caution">
    <text evidence="1">The sequence shown here is derived from an EMBL/GenBank/DDBJ whole genome shotgun (WGS) entry which is preliminary data.</text>
</comment>
<evidence type="ECO:0000313" key="1">
    <source>
        <dbReference type="EMBL" id="KAL0915097.1"/>
    </source>
</evidence>
<dbReference type="EMBL" id="JANQDX010000012">
    <property type="protein sequence ID" value="KAL0915097.1"/>
    <property type="molecule type" value="Genomic_DNA"/>
</dbReference>
<keyword evidence="2" id="KW-1185">Reference proteome</keyword>
<organism evidence="1 2">
    <name type="scientific">Dendrobium thyrsiflorum</name>
    <name type="common">Pinecone-like raceme dendrobium</name>
    <name type="synonym">Orchid</name>
    <dbReference type="NCBI Taxonomy" id="117978"/>
    <lineage>
        <taxon>Eukaryota</taxon>
        <taxon>Viridiplantae</taxon>
        <taxon>Streptophyta</taxon>
        <taxon>Embryophyta</taxon>
        <taxon>Tracheophyta</taxon>
        <taxon>Spermatophyta</taxon>
        <taxon>Magnoliopsida</taxon>
        <taxon>Liliopsida</taxon>
        <taxon>Asparagales</taxon>
        <taxon>Orchidaceae</taxon>
        <taxon>Epidendroideae</taxon>
        <taxon>Malaxideae</taxon>
        <taxon>Dendrobiinae</taxon>
        <taxon>Dendrobium</taxon>
    </lineage>
</organism>
<name>A0ABD0UXI6_DENTH</name>
<evidence type="ECO:0000313" key="2">
    <source>
        <dbReference type="Proteomes" id="UP001552299"/>
    </source>
</evidence>
<dbReference type="Proteomes" id="UP001552299">
    <property type="component" value="Unassembled WGS sequence"/>
</dbReference>
<sequence length="129" mass="15128">MSDQKSRRELARSLRRCLGSSRRLEIEKDKFSSRLRIDCIFQRPPYHTSSTSRVSWSTSLLHCMADPDQNHEFVYNDQGQVDINKLPFFDLNLEINQTVEDYVERIIYTLAAAINEQLPPVQWQIVSKP</sequence>
<accession>A0ABD0UXI6</accession>
<dbReference type="AlphaFoldDB" id="A0ABD0UXI6"/>
<protein>
    <submittedName>
        <fullName evidence="1">Uncharacterized protein</fullName>
    </submittedName>
</protein>
<gene>
    <name evidence="1" type="ORF">M5K25_015498</name>
</gene>
<reference evidence="1 2" key="1">
    <citation type="journal article" date="2024" name="Plant Biotechnol. J.">
        <title>Dendrobium thyrsiflorum genome and its molecular insights into genes involved in important horticultural traits.</title>
        <authorList>
            <person name="Chen B."/>
            <person name="Wang J.Y."/>
            <person name="Zheng P.J."/>
            <person name="Li K.L."/>
            <person name="Liang Y.M."/>
            <person name="Chen X.F."/>
            <person name="Zhang C."/>
            <person name="Zhao X."/>
            <person name="He X."/>
            <person name="Zhang G.Q."/>
            <person name="Liu Z.J."/>
            <person name="Xu Q."/>
        </authorList>
    </citation>
    <scope>NUCLEOTIDE SEQUENCE [LARGE SCALE GENOMIC DNA]</scope>
    <source>
        <strain evidence="1">GZMU011</strain>
    </source>
</reference>